<accession>A0ABT2YV72</accession>
<gene>
    <name evidence="2" type="ORF">OFY17_13065</name>
</gene>
<evidence type="ECO:0000256" key="1">
    <source>
        <dbReference type="SAM" id="Phobius"/>
    </source>
</evidence>
<name>A0ABT2YV72_9GAMM</name>
<reference evidence="2 3" key="1">
    <citation type="submission" date="2022-10" db="EMBL/GenBank/DDBJ databases">
        <title>Marinomonas transparenta sp. nov. and Marinomonas sargassi sp. nov., isolated from marine alga (Sargassum natans (L.) Gaillon).</title>
        <authorList>
            <person name="Wang Y."/>
        </authorList>
    </citation>
    <scope>NUCLEOTIDE SEQUENCE [LARGE SCALE GENOMIC DNA]</scope>
    <source>
        <strain evidence="2 3">C2222</strain>
    </source>
</reference>
<evidence type="ECO:0000313" key="3">
    <source>
        <dbReference type="Proteomes" id="UP001209713"/>
    </source>
</evidence>
<keyword evidence="3" id="KW-1185">Reference proteome</keyword>
<dbReference type="Proteomes" id="UP001209713">
    <property type="component" value="Unassembled WGS sequence"/>
</dbReference>
<organism evidence="2 3">
    <name type="scientific">Marinomonas sargassi</name>
    <dbReference type="NCBI Taxonomy" id="2984494"/>
    <lineage>
        <taxon>Bacteria</taxon>
        <taxon>Pseudomonadati</taxon>
        <taxon>Pseudomonadota</taxon>
        <taxon>Gammaproteobacteria</taxon>
        <taxon>Oceanospirillales</taxon>
        <taxon>Oceanospirillaceae</taxon>
        <taxon>Marinomonas</taxon>
    </lineage>
</organism>
<protein>
    <recommendedName>
        <fullName evidence="4">EamA domain-containing protein</fullName>
    </recommendedName>
</protein>
<evidence type="ECO:0000313" key="2">
    <source>
        <dbReference type="EMBL" id="MCV2403797.1"/>
    </source>
</evidence>
<proteinExistence type="predicted"/>
<feature type="transmembrane region" description="Helical" evidence="1">
    <location>
        <begin position="12"/>
        <end position="33"/>
    </location>
</feature>
<evidence type="ECO:0008006" key="4">
    <source>
        <dbReference type="Google" id="ProtNLM"/>
    </source>
</evidence>
<feature type="transmembrane region" description="Helical" evidence="1">
    <location>
        <begin position="88"/>
        <end position="108"/>
    </location>
</feature>
<dbReference type="RefSeq" id="WP_263531179.1">
    <property type="nucleotide sequence ID" value="NZ_JAOVZB010000006.1"/>
</dbReference>
<keyword evidence="1" id="KW-0812">Transmembrane</keyword>
<dbReference type="EMBL" id="JAOVZB010000006">
    <property type="protein sequence ID" value="MCV2403797.1"/>
    <property type="molecule type" value="Genomic_DNA"/>
</dbReference>
<keyword evidence="1" id="KW-1133">Transmembrane helix</keyword>
<sequence>MKLEWRSLVSLKTPVIVAFVLMWNTGFLFAMHLGGGGLKGGLSPIGMKITGFVCLAACFFSISVAASKSVQEVLIAPSRADNFHSKEFYFLAFVSGALAVSRFVFLAIEDSSNAF</sequence>
<keyword evidence="1" id="KW-0472">Membrane</keyword>
<feature type="transmembrane region" description="Helical" evidence="1">
    <location>
        <begin position="45"/>
        <end position="67"/>
    </location>
</feature>
<comment type="caution">
    <text evidence="2">The sequence shown here is derived from an EMBL/GenBank/DDBJ whole genome shotgun (WGS) entry which is preliminary data.</text>
</comment>